<dbReference type="STRING" id="290054.SAMN02745114_00132"/>
<sequence>MKKDNKNSFAEMVKKYKLPIICISALVAVLVAIAVISSISTAYLRPYEKKYNIKYPRHIAEEFCDAYGKNSAVCGMLTFDDTDEKIFVTSDVYQNGNHFDSGSAIDDGKQIKSIGLESSATEIEKLYSSVKGYNSCTQKVTLTDIYGKSKTYQVIAAYYANVLGKDDNGYVFPYFAHGDLTEDSFNQYEDRVHCRSLYHPSYDMSYTDNYLSINVDTEFMKDFKFVILCVEVDGKVKPYTDAVKNKKIHYPQVWYDKHDKHNPYWLSSQWQPEVYTDKKHKTTEKM</sequence>
<organism evidence="2 3">
    <name type="scientific">Eubacterium coprostanoligenes</name>
    <dbReference type="NCBI Taxonomy" id="290054"/>
    <lineage>
        <taxon>Bacteria</taxon>
        <taxon>Bacillati</taxon>
        <taxon>Bacillota</taxon>
        <taxon>Clostridia</taxon>
        <taxon>Eubacteriales</taxon>
        <taxon>Eubacteriaceae</taxon>
        <taxon>Eubacterium</taxon>
    </lineage>
</organism>
<dbReference type="AlphaFoldDB" id="A0A1T4JV38"/>
<keyword evidence="1" id="KW-1133">Transmembrane helix</keyword>
<dbReference type="Proteomes" id="UP000190657">
    <property type="component" value="Unassembled WGS sequence"/>
</dbReference>
<dbReference type="RefSeq" id="WP_078767644.1">
    <property type="nucleotide sequence ID" value="NZ_FUWW01000001.1"/>
</dbReference>
<keyword evidence="1" id="KW-0812">Transmembrane</keyword>
<keyword evidence="1" id="KW-0472">Membrane</keyword>
<keyword evidence="3" id="KW-1185">Reference proteome</keyword>
<name>A0A1T4JV38_9FIRM</name>
<dbReference type="EMBL" id="FUWW01000001">
    <property type="protein sequence ID" value="SJZ34092.1"/>
    <property type="molecule type" value="Genomic_DNA"/>
</dbReference>
<evidence type="ECO:0000313" key="2">
    <source>
        <dbReference type="EMBL" id="SJZ34092.1"/>
    </source>
</evidence>
<dbReference type="Gene3D" id="2.40.260.10">
    <property type="entry name" value="Sortase"/>
    <property type="match status" value="1"/>
</dbReference>
<evidence type="ECO:0000256" key="1">
    <source>
        <dbReference type="SAM" id="Phobius"/>
    </source>
</evidence>
<dbReference type="OrthoDB" id="9806013at2"/>
<feature type="transmembrane region" description="Helical" evidence="1">
    <location>
        <begin position="20"/>
        <end position="44"/>
    </location>
</feature>
<gene>
    <name evidence="2" type="ORF">SAMN02745114_00132</name>
</gene>
<accession>A0A1T4JV38</accession>
<reference evidence="2 3" key="1">
    <citation type="submission" date="2017-02" db="EMBL/GenBank/DDBJ databases">
        <authorList>
            <person name="Peterson S.W."/>
        </authorList>
    </citation>
    <scope>NUCLEOTIDE SEQUENCE [LARGE SCALE GENOMIC DNA]</scope>
    <source>
        <strain evidence="2 3">ATCC 51222</strain>
    </source>
</reference>
<dbReference type="InterPro" id="IPR023365">
    <property type="entry name" value="Sortase_dom-sf"/>
</dbReference>
<proteinExistence type="predicted"/>
<protein>
    <submittedName>
        <fullName evidence="2">Uncharacterized protein</fullName>
    </submittedName>
</protein>
<evidence type="ECO:0000313" key="3">
    <source>
        <dbReference type="Proteomes" id="UP000190657"/>
    </source>
</evidence>